<keyword evidence="8" id="KW-0112">Calmodulin-binding</keyword>
<comment type="domain">
    <text evidence="8">The C-terminus contains a calmodulin-binding domain, which binds calmodulin in a calcium-dependent fashion.</text>
</comment>
<sequence length="477" mass="54166">MMKIGFISLLLAISRAPISRICVTEAVTNSFLPCNNPEEFNEIIVSTGNRIPSSESDPTISDEGQVSYCEARGKVSLISREGVMQLNIFISVLAVFHILYCILTMCLGLVKMQRWKAWEQETRTLEYQIANDIFWAKTFETMEQSLSLALASKCKPDFVLCLGVRSGPVCFVRQFNGSASKADYFTLRHAFIMANVVEGSSFNFQKFLGRAFDYDFKQVVEIRFWIWIFCLVFIFFNAHGFYNHYWLPFLPLVIILLVGAKLQVIITKMCVESNKNSSVVRGSFVVNPNDEYFWFSRPKWLLHLLQLVMIQNSFQLAFFAWAWFQYGIKSCFNQGTQDFAIRVVMGVIVQLLCGYSTLPLYALVTRMGSGMNSAIFTERVAKGLKIWHHKAKLSLSRQKSASSIAAESEESRVSAVTHRCNEVEEDDPTPEISEEKPRAKIMTKGSYVGEISFGNSWRHGHGHGIVIGEIIEEGNKH</sequence>
<keyword evidence="5 8" id="KW-1133">Transmembrane helix</keyword>
<dbReference type="Pfam" id="PF03094">
    <property type="entry name" value="Mlo"/>
    <property type="match status" value="1"/>
</dbReference>
<evidence type="ECO:0000313" key="13">
    <source>
        <dbReference type="Proteomes" id="UP001396334"/>
    </source>
</evidence>
<evidence type="ECO:0000256" key="1">
    <source>
        <dbReference type="ARBA" id="ARBA00004141"/>
    </source>
</evidence>
<dbReference type="InterPro" id="IPR004326">
    <property type="entry name" value="Mlo"/>
</dbReference>
<feature type="transmembrane region" description="Helical" evidence="10">
    <location>
        <begin position="339"/>
        <end position="364"/>
    </location>
</feature>
<keyword evidence="13" id="KW-1185">Reference proteome</keyword>
<reference evidence="12 13" key="1">
    <citation type="journal article" date="2024" name="G3 (Bethesda)">
        <title>Genome assembly of Hibiscus sabdariffa L. provides insights into metabolisms of medicinal natural products.</title>
        <authorList>
            <person name="Kim T."/>
        </authorList>
    </citation>
    <scope>NUCLEOTIDE SEQUENCE [LARGE SCALE GENOMIC DNA]</scope>
    <source>
        <strain evidence="12">TK-2024</strain>
        <tissue evidence="12">Old leaves</tissue>
    </source>
</reference>
<feature type="transmembrane region" description="Helical" evidence="10">
    <location>
        <begin position="88"/>
        <end position="110"/>
    </location>
</feature>
<gene>
    <name evidence="8" type="primary">MLO</name>
    <name evidence="12" type="ORF">V6N11_042077</name>
</gene>
<evidence type="ECO:0000256" key="8">
    <source>
        <dbReference type="RuleBase" id="RU280816"/>
    </source>
</evidence>
<organism evidence="12 13">
    <name type="scientific">Hibiscus sabdariffa</name>
    <name type="common">roselle</name>
    <dbReference type="NCBI Taxonomy" id="183260"/>
    <lineage>
        <taxon>Eukaryota</taxon>
        <taxon>Viridiplantae</taxon>
        <taxon>Streptophyta</taxon>
        <taxon>Embryophyta</taxon>
        <taxon>Tracheophyta</taxon>
        <taxon>Spermatophyta</taxon>
        <taxon>Magnoliopsida</taxon>
        <taxon>eudicotyledons</taxon>
        <taxon>Gunneridae</taxon>
        <taxon>Pentapetalae</taxon>
        <taxon>rosids</taxon>
        <taxon>malvids</taxon>
        <taxon>Malvales</taxon>
        <taxon>Malvaceae</taxon>
        <taxon>Malvoideae</taxon>
        <taxon>Hibiscus</taxon>
    </lineage>
</organism>
<comment type="subcellular location">
    <subcellularLocation>
        <location evidence="1 8">Membrane</location>
        <topology evidence="1 8">Multi-pass membrane protein</topology>
    </subcellularLocation>
</comment>
<evidence type="ECO:0000256" key="5">
    <source>
        <dbReference type="ARBA" id="ARBA00022989"/>
    </source>
</evidence>
<evidence type="ECO:0000256" key="11">
    <source>
        <dbReference type="SAM" id="SignalP"/>
    </source>
</evidence>
<evidence type="ECO:0000256" key="9">
    <source>
        <dbReference type="SAM" id="MobiDB-lite"/>
    </source>
</evidence>
<evidence type="ECO:0000256" key="6">
    <source>
        <dbReference type="ARBA" id="ARBA00023136"/>
    </source>
</evidence>
<evidence type="ECO:0000313" key="12">
    <source>
        <dbReference type="EMBL" id="KAK9004614.1"/>
    </source>
</evidence>
<feature type="transmembrane region" description="Helical" evidence="10">
    <location>
        <begin position="248"/>
        <end position="266"/>
    </location>
</feature>
<feature type="transmembrane region" description="Helical" evidence="10">
    <location>
        <begin position="300"/>
        <end position="324"/>
    </location>
</feature>
<accession>A0ABR2QVR2</accession>
<feature type="transmembrane region" description="Helical" evidence="10">
    <location>
        <begin position="224"/>
        <end position="242"/>
    </location>
</feature>
<dbReference type="Proteomes" id="UP001396334">
    <property type="component" value="Unassembled WGS sequence"/>
</dbReference>
<keyword evidence="6 8" id="KW-0472">Membrane</keyword>
<name>A0ABR2QVR2_9ROSI</name>
<evidence type="ECO:0000256" key="3">
    <source>
        <dbReference type="ARBA" id="ARBA00022692"/>
    </source>
</evidence>
<evidence type="ECO:0000256" key="10">
    <source>
        <dbReference type="SAM" id="Phobius"/>
    </source>
</evidence>
<keyword evidence="3 8" id="KW-0812">Transmembrane</keyword>
<evidence type="ECO:0000256" key="7">
    <source>
        <dbReference type="ARBA" id="ARBA00023265"/>
    </source>
</evidence>
<comment type="function">
    <text evidence="8">May be involved in modulation of pathogen defense and leaf cell death.</text>
</comment>
<keyword evidence="7 8" id="KW-0568">Pathogenesis-related protein</keyword>
<feature type="region of interest" description="Disordered" evidence="9">
    <location>
        <begin position="406"/>
        <end position="437"/>
    </location>
</feature>
<dbReference type="PANTHER" id="PTHR31942:SF57">
    <property type="entry name" value="MLO-LIKE PROTEIN"/>
    <property type="match status" value="1"/>
</dbReference>
<proteinExistence type="inferred from homology"/>
<keyword evidence="4 8" id="KW-0611">Plant defense</keyword>
<dbReference type="PANTHER" id="PTHR31942">
    <property type="entry name" value="MLO-LIKE PROTEIN 1"/>
    <property type="match status" value="1"/>
</dbReference>
<protein>
    <recommendedName>
        <fullName evidence="8">MLO-like protein</fullName>
    </recommendedName>
</protein>
<dbReference type="EMBL" id="JBBPBN010000030">
    <property type="protein sequence ID" value="KAK9004614.1"/>
    <property type="molecule type" value="Genomic_DNA"/>
</dbReference>
<comment type="similarity">
    <text evidence="2 8">Belongs to the MLO family.</text>
</comment>
<feature type="chain" id="PRO_5047286012" description="MLO-like protein" evidence="11">
    <location>
        <begin position="21"/>
        <end position="477"/>
    </location>
</feature>
<comment type="caution">
    <text evidence="12">The sequence shown here is derived from an EMBL/GenBank/DDBJ whole genome shotgun (WGS) entry which is preliminary data.</text>
</comment>
<evidence type="ECO:0000256" key="4">
    <source>
        <dbReference type="ARBA" id="ARBA00022821"/>
    </source>
</evidence>
<keyword evidence="11" id="KW-0732">Signal</keyword>
<feature type="signal peptide" evidence="11">
    <location>
        <begin position="1"/>
        <end position="20"/>
    </location>
</feature>
<evidence type="ECO:0000256" key="2">
    <source>
        <dbReference type="ARBA" id="ARBA00006574"/>
    </source>
</evidence>